<dbReference type="SUPFAM" id="SSF56112">
    <property type="entry name" value="Protein kinase-like (PK-like)"/>
    <property type="match status" value="1"/>
</dbReference>
<dbReference type="PANTHER" id="PTHR37542">
    <property type="entry name" value="HELO DOMAIN-CONTAINING PROTEIN-RELATED"/>
    <property type="match status" value="1"/>
</dbReference>
<evidence type="ECO:0000313" key="3">
    <source>
        <dbReference type="Proteomes" id="UP000053477"/>
    </source>
</evidence>
<dbReference type="AlphaFoldDB" id="A0A0H2RB73"/>
<gene>
    <name evidence="2" type="ORF">SCHPADRAFT_981803</name>
</gene>
<dbReference type="InterPro" id="IPR011009">
    <property type="entry name" value="Kinase-like_dom_sf"/>
</dbReference>
<dbReference type="InterPro" id="IPR000719">
    <property type="entry name" value="Prot_kinase_dom"/>
</dbReference>
<dbReference type="Proteomes" id="UP000053477">
    <property type="component" value="Unassembled WGS sequence"/>
</dbReference>
<proteinExistence type="predicted"/>
<keyword evidence="3" id="KW-1185">Reference proteome</keyword>
<dbReference type="OrthoDB" id="1911848at2759"/>
<protein>
    <recommendedName>
        <fullName evidence="1">Protein kinase domain-containing protein</fullName>
    </recommendedName>
</protein>
<dbReference type="GO" id="GO:0004672">
    <property type="term" value="F:protein kinase activity"/>
    <property type="evidence" value="ECO:0007669"/>
    <property type="project" value="InterPro"/>
</dbReference>
<dbReference type="InParanoid" id="A0A0H2RB73"/>
<dbReference type="STRING" id="27342.A0A0H2RB73"/>
<evidence type="ECO:0000313" key="2">
    <source>
        <dbReference type="EMBL" id="KLO08647.1"/>
    </source>
</evidence>
<reference evidence="2 3" key="1">
    <citation type="submission" date="2015-04" db="EMBL/GenBank/DDBJ databases">
        <title>Complete genome sequence of Schizopora paradoxa KUC8140, a cosmopolitan wood degrader in East Asia.</title>
        <authorList>
            <consortium name="DOE Joint Genome Institute"/>
            <person name="Min B."/>
            <person name="Park H."/>
            <person name="Jang Y."/>
            <person name="Kim J.-J."/>
            <person name="Kim K.H."/>
            <person name="Pangilinan J."/>
            <person name="Lipzen A."/>
            <person name="Riley R."/>
            <person name="Grigoriev I.V."/>
            <person name="Spatafora J.W."/>
            <person name="Choi I.-G."/>
        </authorList>
    </citation>
    <scope>NUCLEOTIDE SEQUENCE [LARGE SCALE GENOMIC DNA]</scope>
    <source>
        <strain evidence="2 3">KUC8140</strain>
    </source>
</reference>
<dbReference type="PANTHER" id="PTHR37542:SF3">
    <property type="entry name" value="PRION-INHIBITION AND PROPAGATION HELO DOMAIN-CONTAINING PROTEIN"/>
    <property type="match status" value="1"/>
</dbReference>
<dbReference type="EMBL" id="KQ086083">
    <property type="protein sequence ID" value="KLO08647.1"/>
    <property type="molecule type" value="Genomic_DNA"/>
</dbReference>
<feature type="domain" description="Protein kinase" evidence="1">
    <location>
        <begin position="199"/>
        <end position="516"/>
    </location>
</feature>
<sequence length="585" mass="66224">MDPIGTTKEAVDFLLKVIKFVRDFKDVPKEIKHSLDRSLESSENLRMWMDVFERLDQTSIPENYSANLLMKLTNLENALTSHRHQIEGWMNVMGLPACPIEEKNNTSGVSVPLGTERKSGFMAKEIVGTLRRTMFVFSGSSTVKSIEKKVKEAESDVMNVYLTIFPFATFKSFRPETDAAAELPMVRFLSAAKKRQEDGVPVNMIGEAEWRDLYEIEEVEVDEYIAHEYPLRVCTVHPRPERTEMSNTVPMLRGRYVCYSRSNDADEVESMNLARLFADDEENQSNANQFGTFRGDGDMLRLSTVVRASVELQYIFKLPPESTKVHTLRALLVDKQSMPLHPIAERVKFAIRLATSVLVVHSLGLVHKRIQPESILVIDSDRGDEFPYSLGYPYLVGFHLSRSANAKTNFVTDFHALAKRGIYSHPRDQVTQRTEKYSMISDIYSLGVCLFEVALWRSLFIVDPDGKSLKDYVPNKSSGFEKLADSYYDKGIPRSQRAKAKTDELIRIAKEEIPRILGSRFADVVVACLLAGYPDSPFADHDNLKTQDSSNSDPLPTASKIVSVKYLELVLKNLQAVYDGLSSNR</sequence>
<accession>A0A0H2RB73</accession>
<dbReference type="GO" id="GO:0005524">
    <property type="term" value="F:ATP binding"/>
    <property type="evidence" value="ECO:0007669"/>
    <property type="project" value="InterPro"/>
</dbReference>
<dbReference type="PROSITE" id="PS50011">
    <property type="entry name" value="PROTEIN_KINASE_DOM"/>
    <property type="match status" value="1"/>
</dbReference>
<dbReference type="Gene3D" id="1.10.510.10">
    <property type="entry name" value="Transferase(Phosphotransferase) domain 1"/>
    <property type="match status" value="1"/>
</dbReference>
<organism evidence="2 3">
    <name type="scientific">Schizopora paradoxa</name>
    <dbReference type="NCBI Taxonomy" id="27342"/>
    <lineage>
        <taxon>Eukaryota</taxon>
        <taxon>Fungi</taxon>
        <taxon>Dikarya</taxon>
        <taxon>Basidiomycota</taxon>
        <taxon>Agaricomycotina</taxon>
        <taxon>Agaricomycetes</taxon>
        <taxon>Hymenochaetales</taxon>
        <taxon>Schizoporaceae</taxon>
        <taxon>Schizopora</taxon>
    </lineage>
</organism>
<evidence type="ECO:0000259" key="1">
    <source>
        <dbReference type="PROSITE" id="PS50011"/>
    </source>
</evidence>
<name>A0A0H2RB73_9AGAM</name>